<evidence type="ECO:0000256" key="1">
    <source>
        <dbReference type="SAM" id="MobiDB-lite"/>
    </source>
</evidence>
<protein>
    <submittedName>
        <fullName evidence="2">Uncharacterized protein</fullName>
    </submittedName>
</protein>
<feature type="region of interest" description="Disordered" evidence="1">
    <location>
        <begin position="68"/>
        <end position="106"/>
    </location>
</feature>
<dbReference type="AlphaFoldDB" id="A0A8T0PZ16"/>
<feature type="region of interest" description="Disordered" evidence="1">
    <location>
        <begin position="1"/>
        <end position="22"/>
    </location>
</feature>
<reference evidence="2" key="1">
    <citation type="submission" date="2020-05" db="EMBL/GenBank/DDBJ databases">
        <title>WGS assembly of Panicum virgatum.</title>
        <authorList>
            <person name="Lovell J.T."/>
            <person name="Jenkins J."/>
            <person name="Shu S."/>
            <person name="Juenger T.E."/>
            <person name="Schmutz J."/>
        </authorList>
    </citation>
    <scope>NUCLEOTIDE SEQUENCE</scope>
    <source>
        <strain evidence="2">AP13</strain>
    </source>
</reference>
<dbReference type="Proteomes" id="UP000823388">
    <property type="component" value="Chromosome 7N"/>
</dbReference>
<comment type="caution">
    <text evidence="2">The sequence shown here is derived from an EMBL/GenBank/DDBJ whole genome shotgun (WGS) entry which is preliminary data.</text>
</comment>
<evidence type="ECO:0000313" key="3">
    <source>
        <dbReference type="Proteomes" id="UP000823388"/>
    </source>
</evidence>
<accession>A0A8T0PZ16</accession>
<organism evidence="2 3">
    <name type="scientific">Panicum virgatum</name>
    <name type="common">Blackwell switchgrass</name>
    <dbReference type="NCBI Taxonomy" id="38727"/>
    <lineage>
        <taxon>Eukaryota</taxon>
        <taxon>Viridiplantae</taxon>
        <taxon>Streptophyta</taxon>
        <taxon>Embryophyta</taxon>
        <taxon>Tracheophyta</taxon>
        <taxon>Spermatophyta</taxon>
        <taxon>Magnoliopsida</taxon>
        <taxon>Liliopsida</taxon>
        <taxon>Poales</taxon>
        <taxon>Poaceae</taxon>
        <taxon>PACMAD clade</taxon>
        <taxon>Panicoideae</taxon>
        <taxon>Panicodae</taxon>
        <taxon>Paniceae</taxon>
        <taxon>Panicinae</taxon>
        <taxon>Panicum</taxon>
        <taxon>Panicum sect. Hiantes</taxon>
    </lineage>
</organism>
<proteinExistence type="predicted"/>
<sequence length="120" mass="13278">MATEGMVGKVKSKTNAAQGEDRRTFARGRLWVGCLCAQESVPIMDLSVGEAPMTRRHKRKAWVQAKRKVKEAQADGNSAEEEAGTEDRLDPAGRAPATRREVKPNLKYLGPESRFRIVIA</sequence>
<name>A0A8T0PZ16_PANVG</name>
<dbReference type="EMBL" id="CM029050">
    <property type="protein sequence ID" value="KAG2566148.1"/>
    <property type="molecule type" value="Genomic_DNA"/>
</dbReference>
<keyword evidence="3" id="KW-1185">Reference proteome</keyword>
<gene>
    <name evidence="2" type="ORF">PVAP13_7NG211317</name>
</gene>
<evidence type="ECO:0000313" key="2">
    <source>
        <dbReference type="EMBL" id="KAG2566148.1"/>
    </source>
</evidence>